<dbReference type="PRINTS" id="PR00723">
    <property type="entry name" value="SUBTILISIN"/>
</dbReference>
<dbReference type="RefSeq" id="WP_320384228.1">
    <property type="nucleotide sequence ID" value="NZ_JAROCA020000001.1"/>
</dbReference>
<dbReference type="PROSITE" id="PS51892">
    <property type="entry name" value="SUBTILASE"/>
    <property type="match status" value="1"/>
</dbReference>
<accession>A0ABU5CG88</accession>
<gene>
    <name evidence="8" type="ORF">P5G51_003280</name>
</gene>
<dbReference type="InterPro" id="IPR036852">
    <property type="entry name" value="Peptidase_S8/S53_dom_sf"/>
</dbReference>
<name>A0ABU5CG88_9BACI</name>
<dbReference type="PANTHER" id="PTHR43806:SF65">
    <property type="entry name" value="SERINE PROTEASE APRX"/>
    <property type="match status" value="1"/>
</dbReference>
<evidence type="ECO:0000256" key="2">
    <source>
        <dbReference type="ARBA" id="ARBA00022670"/>
    </source>
</evidence>
<evidence type="ECO:0000256" key="1">
    <source>
        <dbReference type="ARBA" id="ARBA00011073"/>
    </source>
</evidence>
<dbReference type="InterPro" id="IPR034213">
    <property type="entry name" value="S8_Vpr-like"/>
</dbReference>
<organism evidence="8 9">
    <name type="scientific">Tigheibacillus jepli</name>
    <dbReference type="NCBI Taxonomy" id="3035914"/>
    <lineage>
        <taxon>Bacteria</taxon>
        <taxon>Bacillati</taxon>
        <taxon>Bacillota</taxon>
        <taxon>Bacilli</taxon>
        <taxon>Bacillales</taxon>
        <taxon>Bacillaceae</taxon>
        <taxon>Tigheibacillus</taxon>
    </lineage>
</organism>
<sequence length="386" mass="41592">MYQVNFFSDKHVSFLRDALHIFCKLLLMLTCLLVVVPAPSFAAAKTDAAPSRFTPPQDDRASVIIEVEGDAKQHREYLRNYFPNTEIIAVYDTLFNGLAIKTKPEKLAKIASLEFVKAIHPVATYQANFSATAGMTKTKKLKDMLKTDKNAVLPQTLNTTSYTGKGIKVGIIDTGIDYNHPDLRNNYQGGYDLVDLDDDPMETTPEQGAPTLHGTHVAGIIAADGDLKGVAPDASIYSYRALGPGGSGTSAQVIAALEQAVKDGMDVVNLSLGNTVNGPDYPTSIAVNKAYELGVFVVIANGNDGPGDWTVGSPATAVKSFSVGALANEQQIPVLAARHENLQIHMTPMLGSVPWELQRDYAITTDLSQTRGKIALLKRGKSHFTS</sequence>
<comment type="caution">
    <text evidence="5">Lacks conserved residue(s) required for the propagation of feature annotation.</text>
</comment>
<evidence type="ECO:0000313" key="9">
    <source>
        <dbReference type="Proteomes" id="UP001228376"/>
    </source>
</evidence>
<dbReference type="Proteomes" id="UP001228376">
    <property type="component" value="Unassembled WGS sequence"/>
</dbReference>
<dbReference type="InterPro" id="IPR022398">
    <property type="entry name" value="Peptidase_S8_His-AS"/>
</dbReference>
<keyword evidence="2" id="KW-0645">Protease</keyword>
<evidence type="ECO:0000313" key="8">
    <source>
        <dbReference type="EMBL" id="MDY0404560.1"/>
    </source>
</evidence>
<dbReference type="Gene3D" id="3.40.50.200">
    <property type="entry name" value="Peptidase S8/S53 domain"/>
    <property type="match status" value="1"/>
</dbReference>
<evidence type="ECO:0000259" key="7">
    <source>
        <dbReference type="Pfam" id="PF00082"/>
    </source>
</evidence>
<feature type="chain" id="PRO_5045332739" evidence="6">
    <location>
        <begin position="43"/>
        <end position="386"/>
    </location>
</feature>
<feature type="domain" description="Peptidase S8/S53" evidence="7">
    <location>
        <begin position="164"/>
        <end position="339"/>
    </location>
</feature>
<proteinExistence type="inferred from homology"/>
<comment type="caution">
    <text evidence="8">The sequence shown here is derived from an EMBL/GenBank/DDBJ whole genome shotgun (WGS) entry which is preliminary data.</text>
</comment>
<protein>
    <submittedName>
        <fullName evidence="8">S8 family serine peptidase</fullName>
    </submittedName>
</protein>
<dbReference type="SUPFAM" id="SSF52743">
    <property type="entry name" value="Subtilisin-like"/>
    <property type="match status" value="1"/>
</dbReference>
<feature type="signal peptide" evidence="6">
    <location>
        <begin position="1"/>
        <end position="42"/>
    </location>
</feature>
<keyword evidence="4" id="KW-0720">Serine protease</keyword>
<comment type="similarity">
    <text evidence="1 5">Belongs to the peptidase S8 family.</text>
</comment>
<dbReference type="InterPro" id="IPR000209">
    <property type="entry name" value="Peptidase_S8/S53_dom"/>
</dbReference>
<dbReference type="PANTHER" id="PTHR43806">
    <property type="entry name" value="PEPTIDASE S8"/>
    <property type="match status" value="1"/>
</dbReference>
<keyword evidence="9" id="KW-1185">Reference proteome</keyword>
<evidence type="ECO:0000256" key="4">
    <source>
        <dbReference type="ARBA" id="ARBA00022825"/>
    </source>
</evidence>
<reference evidence="8 9" key="1">
    <citation type="submission" date="2023-10" db="EMBL/GenBank/DDBJ databases">
        <title>179-bfca-hs.</title>
        <authorList>
            <person name="Miliotis G."/>
            <person name="Sengupta P."/>
            <person name="Hameed A."/>
            <person name="Chuvochina M."/>
            <person name="Mcdonagh F."/>
            <person name="Simpson A.C."/>
            <person name="Singh N.K."/>
            <person name="Rekha P.D."/>
            <person name="Raman K."/>
            <person name="Hugenholtz P."/>
            <person name="Venkateswaran K."/>
        </authorList>
    </citation>
    <scope>NUCLEOTIDE SEQUENCE [LARGE SCALE GENOMIC DNA]</scope>
    <source>
        <strain evidence="8 9">179-BFC-A-HS</strain>
    </source>
</reference>
<dbReference type="PROSITE" id="PS00136">
    <property type="entry name" value="SUBTILASE_ASP"/>
    <property type="match status" value="1"/>
</dbReference>
<dbReference type="CDD" id="cd07474">
    <property type="entry name" value="Peptidases_S8_subtilisin_Vpr-like"/>
    <property type="match status" value="1"/>
</dbReference>
<evidence type="ECO:0000256" key="6">
    <source>
        <dbReference type="SAM" id="SignalP"/>
    </source>
</evidence>
<keyword evidence="6" id="KW-0732">Signal</keyword>
<evidence type="ECO:0000256" key="3">
    <source>
        <dbReference type="ARBA" id="ARBA00022801"/>
    </source>
</evidence>
<dbReference type="InterPro" id="IPR050131">
    <property type="entry name" value="Peptidase_S8_subtilisin-like"/>
</dbReference>
<dbReference type="InterPro" id="IPR015500">
    <property type="entry name" value="Peptidase_S8_subtilisin-rel"/>
</dbReference>
<evidence type="ECO:0000256" key="5">
    <source>
        <dbReference type="PROSITE-ProRule" id="PRU01240"/>
    </source>
</evidence>
<dbReference type="EMBL" id="JAROCA020000001">
    <property type="protein sequence ID" value="MDY0404560.1"/>
    <property type="molecule type" value="Genomic_DNA"/>
</dbReference>
<dbReference type="Pfam" id="PF00082">
    <property type="entry name" value="Peptidase_S8"/>
    <property type="match status" value="1"/>
</dbReference>
<keyword evidence="3" id="KW-0378">Hydrolase</keyword>
<dbReference type="PROSITE" id="PS00137">
    <property type="entry name" value="SUBTILASE_HIS"/>
    <property type="match status" value="1"/>
</dbReference>
<dbReference type="InterPro" id="IPR023827">
    <property type="entry name" value="Peptidase_S8_Asp-AS"/>
</dbReference>